<keyword evidence="2" id="KW-1185">Reference proteome</keyword>
<name>A0A4Z2I284_9TELE</name>
<proteinExistence type="predicted"/>
<dbReference type="Proteomes" id="UP000314294">
    <property type="component" value="Unassembled WGS sequence"/>
</dbReference>
<organism evidence="1 2">
    <name type="scientific">Liparis tanakae</name>
    <name type="common">Tanaka's snailfish</name>
    <dbReference type="NCBI Taxonomy" id="230148"/>
    <lineage>
        <taxon>Eukaryota</taxon>
        <taxon>Metazoa</taxon>
        <taxon>Chordata</taxon>
        <taxon>Craniata</taxon>
        <taxon>Vertebrata</taxon>
        <taxon>Euteleostomi</taxon>
        <taxon>Actinopterygii</taxon>
        <taxon>Neopterygii</taxon>
        <taxon>Teleostei</taxon>
        <taxon>Neoteleostei</taxon>
        <taxon>Acanthomorphata</taxon>
        <taxon>Eupercaria</taxon>
        <taxon>Perciformes</taxon>
        <taxon>Cottioidei</taxon>
        <taxon>Cottales</taxon>
        <taxon>Liparidae</taxon>
        <taxon>Liparis</taxon>
    </lineage>
</organism>
<dbReference type="EMBL" id="SRLO01000150">
    <property type="protein sequence ID" value="TNN71414.1"/>
    <property type="molecule type" value="Genomic_DNA"/>
</dbReference>
<evidence type="ECO:0000313" key="1">
    <source>
        <dbReference type="EMBL" id="TNN71414.1"/>
    </source>
</evidence>
<dbReference type="AlphaFoldDB" id="A0A4Z2I284"/>
<evidence type="ECO:0000313" key="2">
    <source>
        <dbReference type="Proteomes" id="UP000314294"/>
    </source>
</evidence>
<gene>
    <name evidence="1" type="ORF">EYF80_018363</name>
</gene>
<reference evidence="1 2" key="1">
    <citation type="submission" date="2019-03" db="EMBL/GenBank/DDBJ databases">
        <title>First draft genome of Liparis tanakae, snailfish: a comprehensive survey of snailfish specific genes.</title>
        <authorList>
            <person name="Kim W."/>
            <person name="Song I."/>
            <person name="Jeong J.-H."/>
            <person name="Kim D."/>
            <person name="Kim S."/>
            <person name="Ryu S."/>
            <person name="Song J.Y."/>
            <person name="Lee S.K."/>
        </authorList>
    </citation>
    <scope>NUCLEOTIDE SEQUENCE [LARGE SCALE GENOMIC DNA]</scope>
    <source>
        <tissue evidence="1">Muscle</tissue>
    </source>
</reference>
<sequence>MISAWGDAPHSKAIRPTGCYSNLSGVGLVWFVDPIYPVGPAQTTTVPSEGSASSTGSTVTAVAFTLESSMNVRLLLRFYLANRGDKLDRDRGARVIAKSEKEDARLTIYRGLHTSPSGEAEAIPELFEGHWEGVLAKAWLKQMLFKDEHSDPTHVTTMQTRWPLGGLVFPSDRPSMTHLKATKREMTTGNTGANGTEQEWLGSGLGSVKDDSLCDVQSAAGQSVNR</sequence>
<accession>A0A4Z2I284</accession>
<comment type="caution">
    <text evidence="1">The sequence shown here is derived from an EMBL/GenBank/DDBJ whole genome shotgun (WGS) entry which is preliminary data.</text>
</comment>
<protein>
    <submittedName>
        <fullName evidence="1">Uncharacterized protein</fullName>
    </submittedName>
</protein>